<evidence type="ECO:0000313" key="6">
    <source>
        <dbReference type="Proteomes" id="UP000253999"/>
    </source>
</evidence>
<dbReference type="CDD" id="cd00093">
    <property type="entry name" value="HTH_XRE"/>
    <property type="match status" value="1"/>
</dbReference>
<name>A0A369ZEZ0_HAEPH</name>
<dbReference type="InterPro" id="IPR010982">
    <property type="entry name" value="Lambda_DNA-bd_dom_sf"/>
</dbReference>
<dbReference type="InterPro" id="IPR050807">
    <property type="entry name" value="TransReg_Diox_bact_type"/>
</dbReference>
<comment type="caution">
    <text evidence="5">The sequence shown here is derived from an EMBL/GenBank/DDBJ whole genome shotgun (WGS) entry which is preliminary data.</text>
</comment>
<sequence>MSVNEKIRTIRETRNWSQEDMAEKMNMSKNGYAKIERGETKLNLHKLEQIANIFNIDVLELIKNDDKNVLFFMNDHNTNYYGSNENLTSEIDLLKLTISHKDELLKQRDLVIEQKDSEISALKEIISLLKSK</sequence>
<dbReference type="GO" id="GO:0003677">
    <property type="term" value="F:DNA binding"/>
    <property type="evidence" value="ECO:0007669"/>
    <property type="project" value="UniProtKB-KW"/>
</dbReference>
<dbReference type="SUPFAM" id="SSF47413">
    <property type="entry name" value="lambda repressor-like DNA-binding domains"/>
    <property type="match status" value="1"/>
</dbReference>
<accession>A0A369ZEZ0</accession>
<dbReference type="RefSeq" id="WP_111312527.1">
    <property type="nucleotide sequence ID" value="NZ_QEQD01000002.1"/>
</dbReference>
<dbReference type="GO" id="GO:0003700">
    <property type="term" value="F:DNA-binding transcription factor activity"/>
    <property type="evidence" value="ECO:0007669"/>
    <property type="project" value="TreeGrafter"/>
</dbReference>
<keyword evidence="3" id="KW-0804">Transcription</keyword>
<dbReference type="Pfam" id="PF01381">
    <property type="entry name" value="HTH_3"/>
    <property type="match status" value="1"/>
</dbReference>
<dbReference type="EMBL" id="QEQD01000002">
    <property type="protein sequence ID" value="RDF05310.1"/>
    <property type="molecule type" value="Genomic_DNA"/>
</dbReference>
<dbReference type="InterPro" id="IPR001387">
    <property type="entry name" value="Cro/C1-type_HTH"/>
</dbReference>
<organism evidence="5 6">
    <name type="scientific">Haemophilus parahaemolyticus</name>
    <dbReference type="NCBI Taxonomy" id="735"/>
    <lineage>
        <taxon>Bacteria</taxon>
        <taxon>Pseudomonadati</taxon>
        <taxon>Pseudomonadota</taxon>
        <taxon>Gammaproteobacteria</taxon>
        <taxon>Pasteurellales</taxon>
        <taxon>Pasteurellaceae</taxon>
        <taxon>Haemophilus</taxon>
    </lineage>
</organism>
<evidence type="ECO:0000256" key="1">
    <source>
        <dbReference type="ARBA" id="ARBA00023015"/>
    </source>
</evidence>
<dbReference type="GO" id="GO:0005829">
    <property type="term" value="C:cytosol"/>
    <property type="evidence" value="ECO:0007669"/>
    <property type="project" value="TreeGrafter"/>
</dbReference>
<reference evidence="5 6" key="1">
    <citation type="submission" date="2018-05" db="EMBL/GenBank/DDBJ databases">
        <title>Draft Genome Sequences for a Diverse set of 7 Haemophilus Species.</title>
        <authorList>
            <person name="Nichols M."/>
            <person name="Topaz N."/>
            <person name="Wang X."/>
            <person name="Wang X."/>
            <person name="Boxrud D."/>
        </authorList>
    </citation>
    <scope>NUCLEOTIDE SEQUENCE [LARGE SCALE GENOMIC DNA]</scope>
    <source>
        <strain evidence="5 6">C2010039593</strain>
    </source>
</reference>
<keyword evidence="1" id="KW-0805">Transcription regulation</keyword>
<dbReference type="AlphaFoldDB" id="A0A369ZEZ0"/>
<dbReference type="PROSITE" id="PS50943">
    <property type="entry name" value="HTH_CROC1"/>
    <property type="match status" value="1"/>
</dbReference>
<gene>
    <name evidence="5" type="ORF">DPV98_02600</name>
</gene>
<evidence type="ECO:0000256" key="2">
    <source>
        <dbReference type="ARBA" id="ARBA00023125"/>
    </source>
</evidence>
<evidence type="ECO:0000256" key="3">
    <source>
        <dbReference type="ARBA" id="ARBA00023163"/>
    </source>
</evidence>
<proteinExistence type="predicted"/>
<evidence type="ECO:0000313" key="5">
    <source>
        <dbReference type="EMBL" id="RDF05310.1"/>
    </source>
</evidence>
<dbReference type="Proteomes" id="UP000253999">
    <property type="component" value="Unassembled WGS sequence"/>
</dbReference>
<protein>
    <submittedName>
        <fullName evidence="5">XRE family transcriptional regulator</fullName>
    </submittedName>
</protein>
<keyword evidence="2" id="KW-0238">DNA-binding</keyword>
<feature type="domain" description="HTH cro/C1-type" evidence="4">
    <location>
        <begin position="7"/>
        <end position="61"/>
    </location>
</feature>
<dbReference type="PANTHER" id="PTHR46797:SF23">
    <property type="entry name" value="HTH-TYPE TRANSCRIPTIONAL REGULATOR SUTR"/>
    <property type="match status" value="1"/>
</dbReference>
<dbReference type="PANTHER" id="PTHR46797">
    <property type="entry name" value="HTH-TYPE TRANSCRIPTIONAL REGULATOR"/>
    <property type="match status" value="1"/>
</dbReference>
<evidence type="ECO:0000259" key="4">
    <source>
        <dbReference type="PROSITE" id="PS50943"/>
    </source>
</evidence>
<dbReference type="Gene3D" id="1.10.260.40">
    <property type="entry name" value="lambda repressor-like DNA-binding domains"/>
    <property type="match status" value="1"/>
</dbReference>
<dbReference type="SMART" id="SM00530">
    <property type="entry name" value="HTH_XRE"/>
    <property type="match status" value="1"/>
</dbReference>